<sequence>MSVLEPIYLANVALYMKESTELMNLIKVSSFCKEGVQMLHRCCLFKNQLSQMKRIIPHLSTIEIDYIDQLILYKNELETIDSIILNQPIHSLEQIPVSLFSHISSLKITSPIDLLPFNNLKELIVDISSNIQAAQNLSQFFKSIRPHLKVHFIVSLGIEINFFRTIDYYCFDKIIIEFLNDLGKKSFDELLNIPFIDKKCTIISRSQTLSSPNHRVYYCYPLIEIYSNKEIEFLELRNVQECVINQRHLEESIDLKQLTLKKVKIIGNNNIKLPSTIEEIELIRTYVDLSEFHQLKKMTVVGYNNQIEIPESVESVILKHCRSTSVIFHSKKIKELEIYGQCHFSLPLGSQLNKIVFDGIQLQKDTFKGINELKKLHLIHCRINEKIEFPKKIEQLITTDNCIPQGQIELHQISIEKEGRIQLNLIDFKGIKKIEFIGYACSDATIQNSLLPTSIQSICFKHCCGNLNTIKYIQNIPHIESIDSPQLLLI</sequence>
<dbReference type="EMBL" id="BAAFRS010000367">
    <property type="protein sequence ID" value="GAB1227980.1"/>
    <property type="molecule type" value="Genomic_DNA"/>
</dbReference>
<name>A0ABQ0DYN8_9EUKA</name>
<evidence type="ECO:0008006" key="3">
    <source>
        <dbReference type="Google" id="ProtNLM"/>
    </source>
</evidence>
<gene>
    <name evidence="1" type="ORF">ENUP19_0367G0013</name>
</gene>
<organism evidence="1 2">
    <name type="scientific">Entamoeba nuttalli</name>
    <dbReference type="NCBI Taxonomy" id="412467"/>
    <lineage>
        <taxon>Eukaryota</taxon>
        <taxon>Amoebozoa</taxon>
        <taxon>Evosea</taxon>
        <taxon>Archamoebae</taxon>
        <taxon>Mastigamoebida</taxon>
        <taxon>Entamoebidae</taxon>
        <taxon>Entamoeba</taxon>
    </lineage>
</organism>
<comment type="caution">
    <text evidence="1">The sequence shown here is derived from an EMBL/GenBank/DDBJ whole genome shotgun (WGS) entry which is preliminary data.</text>
</comment>
<evidence type="ECO:0000313" key="2">
    <source>
        <dbReference type="Proteomes" id="UP001628156"/>
    </source>
</evidence>
<reference evidence="1 2" key="1">
    <citation type="journal article" date="2019" name="PLoS Negl. Trop. Dis.">
        <title>Whole genome sequencing of Entamoeba nuttalli reveals mammalian host-related molecular signatures and a novel octapeptide-repeat surface protein.</title>
        <authorList>
            <person name="Tanaka M."/>
            <person name="Makiuchi T."/>
            <person name="Komiyama T."/>
            <person name="Shiina T."/>
            <person name="Osaki K."/>
            <person name="Tachibana H."/>
        </authorList>
    </citation>
    <scope>NUCLEOTIDE SEQUENCE [LARGE SCALE GENOMIC DNA]</scope>
    <source>
        <strain evidence="1 2">P19-061405</strain>
    </source>
</reference>
<dbReference type="Proteomes" id="UP001628156">
    <property type="component" value="Unassembled WGS sequence"/>
</dbReference>
<accession>A0ABQ0DYN8</accession>
<keyword evidence="2" id="KW-1185">Reference proteome</keyword>
<protein>
    <recommendedName>
        <fullName evidence="3">Leucine-rich repeat containing protein</fullName>
    </recommendedName>
</protein>
<evidence type="ECO:0000313" key="1">
    <source>
        <dbReference type="EMBL" id="GAB1227980.1"/>
    </source>
</evidence>
<proteinExistence type="predicted"/>